<keyword evidence="3" id="KW-1185">Reference proteome</keyword>
<organism evidence="4">
    <name type="scientific">Enterobius vermicularis</name>
    <name type="common">Human pinworm</name>
    <dbReference type="NCBI Taxonomy" id="51028"/>
    <lineage>
        <taxon>Eukaryota</taxon>
        <taxon>Metazoa</taxon>
        <taxon>Ecdysozoa</taxon>
        <taxon>Nematoda</taxon>
        <taxon>Chromadorea</taxon>
        <taxon>Rhabditida</taxon>
        <taxon>Spirurina</taxon>
        <taxon>Oxyuridomorpha</taxon>
        <taxon>Oxyuroidea</taxon>
        <taxon>Oxyuridae</taxon>
        <taxon>Enterobius</taxon>
    </lineage>
</organism>
<evidence type="ECO:0000256" key="1">
    <source>
        <dbReference type="SAM" id="Phobius"/>
    </source>
</evidence>
<name>A0A0N4UU23_ENTVE</name>
<gene>
    <name evidence="2" type="ORF">EVEC_LOCUS588</name>
</gene>
<evidence type="ECO:0000313" key="3">
    <source>
        <dbReference type="Proteomes" id="UP000274131"/>
    </source>
</evidence>
<reference evidence="2 3" key="2">
    <citation type="submission" date="2018-10" db="EMBL/GenBank/DDBJ databases">
        <authorList>
            <consortium name="Pathogen Informatics"/>
        </authorList>
    </citation>
    <scope>NUCLEOTIDE SEQUENCE [LARGE SCALE GENOMIC DNA]</scope>
</reference>
<keyword evidence="1" id="KW-0472">Membrane</keyword>
<keyword evidence="1" id="KW-1133">Transmembrane helix</keyword>
<keyword evidence="1" id="KW-0812">Transmembrane</keyword>
<proteinExistence type="predicted"/>
<dbReference type="EMBL" id="UXUI01001458">
    <property type="protein sequence ID" value="VDD85445.1"/>
    <property type="molecule type" value="Genomic_DNA"/>
</dbReference>
<dbReference type="WBParaSite" id="EVEC_0000086401-mRNA-1">
    <property type="protein sequence ID" value="EVEC_0000086401-mRNA-1"/>
    <property type="gene ID" value="EVEC_0000086401"/>
</dbReference>
<protein>
    <submittedName>
        <fullName evidence="4">Transmembrane protein</fullName>
    </submittedName>
</protein>
<reference evidence="4" key="1">
    <citation type="submission" date="2017-02" db="UniProtKB">
        <authorList>
            <consortium name="WormBaseParasite"/>
        </authorList>
    </citation>
    <scope>IDENTIFICATION</scope>
</reference>
<sequence length="112" mass="12698">MAFAAVWYVETSSDNFLLDCYGPQRQHRSRSKLLWAITYVETTRKGWLARDRLEATDVVVIVGRKSIWFGARPGIFFSADYVYGVSIASCSACVCVMSMILTLLCHEEYGKL</sequence>
<evidence type="ECO:0000313" key="2">
    <source>
        <dbReference type="EMBL" id="VDD85445.1"/>
    </source>
</evidence>
<accession>A0A0N4UU23</accession>
<evidence type="ECO:0000313" key="4">
    <source>
        <dbReference type="WBParaSite" id="EVEC_0000086401-mRNA-1"/>
    </source>
</evidence>
<dbReference type="Proteomes" id="UP000274131">
    <property type="component" value="Unassembled WGS sequence"/>
</dbReference>
<dbReference type="AlphaFoldDB" id="A0A0N4UU23"/>
<feature type="transmembrane region" description="Helical" evidence="1">
    <location>
        <begin position="81"/>
        <end position="104"/>
    </location>
</feature>